<evidence type="ECO:0000313" key="3">
    <source>
        <dbReference type="Proteomes" id="UP001055247"/>
    </source>
</evidence>
<name>A0AAV4ZZ05_9HYPH</name>
<comment type="caution">
    <text evidence="2">The sequence shown here is derived from an EMBL/GenBank/DDBJ whole genome shotgun (WGS) entry which is preliminary data.</text>
</comment>
<gene>
    <name evidence="2" type="ORF">BHAOGJBA_6271</name>
</gene>
<feature type="region of interest" description="Disordered" evidence="1">
    <location>
        <begin position="16"/>
        <end position="37"/>
    </location>
</feature>
<evidence type="ECO:0000313" key="2">
    <source>
        <dbReference type="EMBL" id="GJD92714.1"/>
    </source>
</evidence>
<organism evidence="2 3">
    <name type="scientific">Methylobacterium hispanicum</name>
    <dbReference type="NCBI Taxonomy" id="270350"/>
    <lineage>
        <taxon>Bacteria</taxon>
        <taxon>Pseudomonadati</taxon>
        <taxon>Pseudomonadota</taxon>
        <taxon>Alphaproteobacteria</taxon>
        <taxon>Hyphomicrobiales</taxon>
        <taxon>Methylobacteriaceae</taxon>
        <taxon>Methylobacterium</taxon>
    </lineage>
</organism>
<dbReference type="AlphaFoldDB" id="A0AAV4ZZ05"/>
<protein>
    <submittedName>
        <fullName evidence="2">Uncharacterized protein</fullName>
    </submittedName>
</protein>
<reference evidence="2" key="1">
    <citation type="journal article" date="2016" name="Front. Microbiol.">
        <title>Genome Sequence of the Piezophilic, Mesophilic Sulfate-Reducing Bacterium Desulfovibrio indicus J2T.</title>
        <authorList>
            <person name="Cao J."/>
            <person name="Maignien L."/>
            <person name="Shao Z."/>
            <person name="Alain K."/>
            <person name="Jebbar M."/>
        </authorList>
    </citation>
    <scope>NUCLEOTIDE SEQUENCE</scope>
    <source>
        <strain evidence="2">DSM 16372</strain>
    </source>
</reference>
<dbReference type="EMBL" id="BPQO01000057">
    <property type="protein sequence ID" value="GJD92714.1"/>
    <property type="molecule type" value="Genomic_DNA"/>
</dbReference>
<sequence>MNALPPPSRRVLADLGGTYPALRPTTDKAASSVLLPS</sequence>
<reference evidence="2" key="2">
    <citation type="submission" date="2021-08" db="EMBL/GenBank/DDBJ databases">
        <authorList>
            <person name="Tani A."/>
            <person name="Ola A."/>
            <person name="Ogura Y."/>
            <person name="Katsura K."/>
            <person name="Hayashi T."/>
        </authorList>
    </citation>
    <scope>NUCLEOTIDE SEQUENCE</scope>
    <source>
        <strain evidence="2">DSM 16372</strain>
    </source>
</reference>
<keyword evidence="3" id="KW-1185">Reference proteome</keyword>
<evidence type="ECO:0000256" key="1">
    <source>
        <dbReference type="SAM" id="MobiDB-lite"/>
    </source>
</evidence>
<accession>A0AAV4ZZ05</accession>
<proteinExistence type="predicted"/>
<dbReference type="Proteomes" id="UP001055247">
    <property type="component" value="Unassembled WGS sequence"/>
</dbReference>